<gene>
    <name evidence="9" type="primary">mreD</name>
    <name evidence="9" type="ORF">ACFQRF_20010</name>
</gene>
<comment type="subcellular location">
    <subcellularLocation>
        <location evidence="1">Cell membrane</location>
        <topology evidence="1">Multi-pass membrane protein</topology>
    </subcellularLocation>
</comment>
<evidence type="ECO:0000313" key="10">
    <source>
        <dbReference type="Proteomes" id="UP001596540"/>
    </source>
</evidence>
<reference evidence="10" key="1">
    <citation type="journal article" date="2019" name="Int. J. Syst. Evol. Microbiol.">
        <title>The Global Catalogue of Microorganisms (GCM) 10K type strain sequencing project: providing services to taxonomists for standard genome sequencing and annotation.</title>
        <authorList>
            <consortium name="The Broad Institute Genomics Platform"/>
            <consortium name="The Broad Institute Genome Sequencing Center for Infectious Disease"/>
            <person name="Wu L."/>
            <person name="Ma J."/>
        </authorList>
    </citation>
    <scope>NUCLEOTIDE SEQUENCE [LARGE SCALE GENOMIC DNA]</scope>
    <source>
        <strain evidence="10">CGMCC 4.7382</strain>
    </source>
</reference>
<accession>A0ABW2KL24</accession>
<dbReference type="InterPro" id="IPR007227">
    <property type="entry name" value="Cell_shape_determining_MreD"/>
</dbReference>
<dbReference type="Proteomes" id="UP001596540">
    <property type="component" value="Unassembled WGS sequence"/>
</dbReference>
<organism evidence="9 10">
    <name type="scientific">Marinactinospora rubrisoli</name>
    <dbReference type="NCBI Taxonomy" id="2715399"/>
    <lineage>
        <taxon>Bacteria</taxon>
        <taxon>Bacillati</taxon>
        <taxon>Actinomycetota</taxon>
        <taxon>Actinomycetes</taxon>
        <taxon>Streptosporangiales</taxon>
        <taxon>Nocardiopsidaceae</taxon>
        <taxon>Marinactinospora</taxon>
    </lineage>
</organism>
<evidence type="ECO:0000256" key="8">
    <source>
        <dbReference type="SAM" id="Phobius"/>
    </source>
</evidence>
<evidence type="ECO:0000256" key="3">
    <source>
        <dbReference type="ARBA" id="ARBA00022475"/>
    </source>
</evidence>
<evidence type="ECO:0000256" key="5">
    <source>
        <dbReference type="ARBA" id="ARBA00022960"/>
    </source>
</evidence>
<evidence type="ECO:0000256" key="6">
    <source>
        <dbReference type="ARBA" id="ARBA00022989"/>
    </source>
</evidence>
<evidence type="ECO:0000256" key="2">
    <source>
        <dbReference type="ARBA" id="ARBA00007776"/>
    </source>
</evidence>
<evidence type="ECO:0000256" key="1">
    <source>
        <dbReference type="ARBA" id="ARBA00004651"/>
    </source>
</evidence>
<dbReference type="RefSeq" id="WP_379872669.1">
    <property type="nucleotide sequence ID" value="NZ_JBHTBH010000010.1"/>
</dbReference>
<keyword evidence="10" id="KW-1185">Reference proteome</keyword>
<feature type="transmembrane region" description="Helical" evidence="8">
    <location>
        <begin position="142"/>
        <end position="160"/>
    </location>
</feature>
<evidence type="ECO:0000256" key="4">
    <source>
        <dbReference type="ARBA" id="ARBA00022692"/>
    </source>
</evidence>
<dbReference type="EMBL" id="JBHTBH010000010">
    <property type="protein sequence ID" value="MFC7330020.1"/>
    <property type="molecule type" value="Genomic_DNA"/>
</dbReference>
<sequence>MMRRTLAALLVVAAVLIQTVLVNRLPVPWGAGPDLVVLTVVAVAMRTTAVTGAVAGFLGGLAVDTLPPADHELGRYAMVLSLAGYLAGALRDPLARVGGLWPFGVAALAATGVSLGFAAIGAVLGDPRVTLTGVLGVLPPHLILTMVASPFVLYPVFWLLRRTDRDDFTAVGATLWANGGLIR</sequence>
<keyword evidence="7 8" id="KW-0472">Membrane</keyword>
<comment type="caution">
    <text evidence="9">The sequence shown here is derived from an EMBL/GenBank/DDBJ whole genome shotgun (WGS) entry which is preliminary data.</text>
</comment>
<protein>
    <submittedName>
        <fullName evidence="9">Rod shape-determining protein MreD</fullName>
    </submittedName>
</protein>
<keyword evidence="6 8" id="KW-1133">Transmembrane helix</keyword>
<comment type="similarity">
    <text evidence="2">Belongs to the MreD family.</text>
</comment>
<keyword evidence="4 8" id="KW-0812">Transmembrane</keyword>
<name>A0ABW2KL24_9ACTN</name>
<dbReference type="NCBIfam" id="TIGR03426">
    <property type="entry name" value="shape_MreD"/>
    <property type="match status" value="1"/>
</dbReference>
<evidence type="ECO:0000313" key="9">
    <source>
        <dbReference type="EMBL" id="MFC7330020.1"/>
    </source>
</evidence>
<evidence type="ECO:0000256" key="7">
    <source>
        <dbReference type="ARBA" id="ARBA00023136"/>
    </source>
</evidence>
<proteinExistence type="inferred from homology"/>
<keyword evidence="3" id="KW-1003">Cell membrane</keyword>
<feature type="transmembrane region" description="Helical" evidence="8">
    <location>
        <begin position="102"/>
        <end position="122"/>
    </location>
</feature>
<keyword evidence="5" id="KW-0133">Cell shape</keyword>